<sequence length="53" mass="5271">MGASALPAVRAGLSVATLDECERAARAALEAETAAHARAVARSNLPGLAELGL</sequence>
<name>A0ABP4BFH2_9ACTN</name>
<protein>
    <submittedName>
        <fullName evidence="1">Uncharacterized protein</fullName>
    </submittedName>
</protein>
<organism evidence="1 2">
    <name type="scientific">Nonomuraea longicatena</name>
    <dbReference type="NCBI Taxonomy" id="83682"/>
    <lineage>
        <taxon>Bacteria</taxon>
        <taxon>Bacillati</taxon>
        <taxon>Actinomycetota</taxon>
        <taxon>Actinomycetes</taxon>
        <taxon>Streptosporangiales</taxon>
        <taxon>Streptosporangiaceae</taxon>
        <taxon>Nonomuraea</taxon>
    </lineage>
</organism>
<dbReference type="EMBL" id="BAAAHQ010000043">
    <property type="protein sequence ID" value="GAA0948666.1"/>
    <property type="molecule type" value="Genomic_DNA"/>
</dbReference>
<reference evidence="2" key="1">
    <citation type="journal article" date="2019" name="Int. J. Syst. Evol. Microbiol.">
        <title>The Global Catalogue of Microorganisms (GCM) 10K type strain sequencing project: providing services to taxonomists for standard genome sequencing and annotation.</title>
        <authorList>
            <consortium name="The Broad Institute Genomics Platform"/>
            <consortium name="The Broad Institute Genome Sequencing Center for Infectious Disease"/>
            <person name="Wu L."/>
            <person name="Ma J."/>
        </authorList>
    </citation>
    <scope>NUCLEOTIDE SEQUENCE [LARGE SCALE GENOMIC DNA]</scope>
    <source>
        <strain evidence="2">JCM 11136</strain>
    </source>
</reference>
<accession>A0ABP4BFH2</accession>
<gene>
    <name evidence="1" type="ORF">GCM10009560_66170</name>
</gene>
<proteinExistence type="predicted"/>
<evidence type="ECO:0000313" key="1">
    <source>
        <dbReference type="EMBL" id="GAA0948666.1"/>
    </source>
</evidence>
<evidence type="ECO:0000313" key="2">
    <source>
        <dbReference type="Proteomes" id="UP001501578"/>
    </source>
</evidence>
<keyword evidence="2" id="KW-1185">Reference proteome</keyword>
<dbReference type="Proteomes" id="UP001501578">
    <property type="component" value="Unassembled WGS sequence"/>
</dbReference>
<comment type="caution">
    <text evidence="1">The sequence shown here is derived from an EMBL/GenBank/DDBJ whole genome shotgun (WGS) entry which is preliminary data.</text>
</comment>